<reference evidence="3" key="1">
    <citation type="submission" date="2014-02" db="EMBL/GenBank/DDBJ databases">
        <authorList>
            <person name="Genoscope - CEA"/>
        </authorList>
    </citation>
    <scope>NUCLEOTIDE SEQUENCE</scope>
    <source>
        <strain evidence="3">LS3</strain>
    </source>
</reference>
<dbReference type="GO" id="GO:0005829">
    <property type="term" value="C:cytosol"/>
    <property type="evidence" value="ECO:0007669"/>
    <property type="project" value="UniProtKB-ARBA"/>
</dbReference>
<dbReference type="InterPro" id="IPR023210">
    <property type="entry name" value="NADP_OxRdtase_dom"/>
</dbReference>
<dbReference type="InterPro" id="IPR036812">
    <property type="entry name" value="NAD(P)_OxRdtase_dom_sf"/>
</dbReference>
<keyword evidence="1" id="KW-0560">Oxidoreductase</keyword>
<dbReference type="PANTHER" id="PTHR43364">
    <property type="entry name" value="NADH-SPECIFIC METHYLGLYOXAL REDUCTASE-RELATED"/>
    <property type="match status" value="1"/>
</dbReference>
<accession>A0A060TBD0</accession>
<evidence type="ECO:0000256" key="1">
    <source>
        <dbReference type="ARBA" id="ARBA00023002"/>
    </source>
</evidence>
<sequence length="348" mass="39144">MEYANLGNSGLKVSKVILGAMSFGSSKWFDWVIDDEKEVFKLLKHAYDSGLRTWDTANVYSSGESERLIGRFLKEYNIPRSSIVLMTKCYVYTEDEPSLEKDPFKQVNRMGLSRKHIFDAIDKSLERLGVDYVDVYQIHRHDPDTPKDETMKALDDLVKSGKVRYIGASAMRAVEFAQYQFAAEKNGGTKFISMQDYYNLVYREEEREMIPFCKSTGVGIIPYSPVARGFLTRPVGSEANSVRAKTDPVVKGATSAPTLVKVKPYFVGTSEAHKTIARRVEEIANKRGTSMACVAIAWSLAKGAMPIVGFNKVERIDEAISAISLKLTDQEVEYLEEPYEPQDIQGYA</sequence>
<dbReference type="InterPro" id="IPR050523">
    <property type="entry name" value="AKR_Detox_Biosynth"/>
</dbReference>
<dbReference type="Pfam" id="PF00248">
    <property type="entry name" value="Aldo_ket_red"/>
    <property type="match status" value="1"/>
</dbReference>
<dbReference type="SUPFAM" id="SSF51430">
    <property type="entry name" value="NAD(P)-linked oxidoreductase"/>
    <property type="match status" value="1"/>
</dbReference>
<dbReference type="FunFam" id="3.20.20.100:FF:000004">
    <property type="entry name" value="Oxidoreductase, aldo/keto reductase"/>
    <property type="match status" value="1"/>
</dbReference>
<name>A0A060TBD0_BLAAD</name>
<dbReference type="EMBL" id="HG937694">
    <property type="protein sequence ID" value="CDP38248.1"/>
    <property type="molecule type" value="Genomic_DNA"/>
</dbReference>
<dbReference type="PhylomeDB" id="A0A060TBD0"/>
<evidence type="ECO:0000259" key="2">
    <source>
        <dbReference type="Pfam" id="PF00248"/>
    </source>
</evidence>
<dbReference type="PANTHER" id="PTHR43364:SF15">
    <property type="entry name" value="ARYL-ALCOHOL DEHYDROGENASE AAD16-RELATED"/>
    <property type="match status" value="1"/>
</dbReference>
<evidence type="ECO:0000313" key="3">
    <source>
        <dbReference type="EMBL" id="CDP38248.1"/>
    </source>
</evidence>
<gene>
    <name evidence="3" type="ORF">GNLVRS02_ARAD1D30448g</name>
</gene>
<dbReference type="AlphaFoldDB" id="A0A060TBD0"/>
<organism evidence="3">
    <name type="scientific">Blastobotrys adeninivorans</name>
    <name type="common">Yeast</name>
    <name type="synonym">Arxula adeninivorans</name>
    <dbReference type="NCBI Taxonomy" id="409370"/>
    <lineage>
        <taxon>Eukaryota</taxon>
        <taxon>Fungi</taxon>
        <taxon>Dikarya</taxon>
        <taxon>Ascomycota</taxon>
        <taxon>Saccharomycotina</taxon>
        <taxon>Dipodascomycetes</taxon>
        <taxon>Dipodascales</taxon>
        <taxon>Trichomonascaceae</taxon>
        <taxon>Blastobotrys</taxon>
    </lineage>
</organism>
<proteinExistence type="predicted"/>
<dbReference type="CDD" id="cd19079">
    <property type="entry name" value="AKR_EcYajO-like"/>
    <property type="match status" value="1"/>
</dbReference>
<dbReference type="Gene3D" id="3.20.20.100">
    <property type="entry name" value="NADP-dependent oxidoreductase domain"/>
    <property type="match status" value="1"/>
</dbReference>
<dbReference type="GO" id="GO:0016491">
    <property type="term" value="F:oxidoreductase activity"/>
    <property type="evidence" value="ECO:0007669"/>
    <property type="project" value="UniProtKB-KW"/>
</dbReference>
<protein>
    <submittedName>
        <fullName evidence="3">ARAD1D30448p</fullName>
    </submittedName>
</protein>
<reference evidence="3" key="2">
    <citation type="submission" date="2014-06" db="EMBL/GenBank/DDBJ databases">
        <title>The complete genome of Blastobotrys (Arxula) adeninivorans LS3 - a yeast of biotechnological interest.</title>
        <authorList>
            <person name="Kunze G."/>
            <person name="Gaillardin C."/>
            <person name="Czernicka M."/>
            <person name="Durrens P."/>
            <person name="Martin T."/>
            <person name="Boer E."/>
            <person name="Gabaldon T."/>
            <person name="Cruz J."/>
            <person name="Talla E."/>
            <person name="Marck C."/>
            <person name="Goffeau A."/>
            <person name="Barbe V."/>
            <person name="Baret P."/>
            <person name="Baronian K."/>
            <person name="Beier S."/>
            <person name="Bleykasten C."/>
            <person name="Bode R."/>
            <person name="Casaregola S."/>
            <person name="Despons L."/>
            <person name="Fairhead C."/>
            <person name="Giersberg M."/>
            <person name="Gierski P."/>
            <person name="Hahnel U."/>
            <person name="Hartmann A."/>
            <person name="Jankowska D."/>
            <person name="Jubin C."/>
            <person name="Jung P."/>
            <person name="Lafontaine I."/>
            <person name="Leh-Louis V."/>
            <person name="Lemaire M."/>
            <person name="Marcet-Houben M."/>
            <person name="Mascher M."/>
            <person name="Morel G."/>
            <person name="Richard G.-F."/>
            <person name="Riechen J."/>
            <person name="Sacerdot C."/>
            <person name="Sarkar A."/>
            <person name="Savel G."/>
            <person name="Schacherer J."/>
            <person name="Sherman D."/>
            <person name="Straub M.-L."/>
            <person name="Stein N."/>
            <person name="Thierry A."/>
            <person name="Trautwein-Schult A."/>
            <person name="Westhof E."/>
            <person name="Worch S."/>
            <person name="Dujon B."/>
            <person name="Souciet J.-L."/>
            <person name="Wincker P."/>
            <person name="Scholz U."/>
            <person name="Neuveglise N."/>
        </authorList>
    </citation>
    <scope>NUCLEOTIDE SEQUENCE</scope>
    <source>
        <strain evidence="3">LS3</strain>
    </source>
</reference>
<feature type="domain" description="NADP-dependent oxidoreductase" evidence="2">
    <location>
        <begin position="15"/>
        <end position="337"/>
    </location>
</feature>